<dbReference type="Proteomes" id="UP001497744">
    <property type="component" value="Unassembled WGS sequence"/>
</dbReference>
<accession>A0AAV4LXS7</accession>
<dbReference type="EMBL" id="BPLF01000003">
    <property type="protein sequence ID" value="GIX64884.1"/>
    <property type="molecule type" value="Genomic_DNA"/>
</dbReference>
<feature type="region of interest" description="Disordered" evidence="1">
    <location>
        <begin position="459"/>
        <end position="478"/>
    </location>
</feature>
<dbReference type="GeneID" id="94196365"/>
<evidence type="ECO:0000256" key="1">
    <source>
        <dbReference type="SAM" id="MobiDB-lite"/>
    </source>
</evidence>
<keyword evidence="2" id="KW-0732">Signal</keyword>
<evidence type="ECO:0000313" key="3">
    <source>
        <dbReference type="EMBL" id="GIX64884.1"/>
    </source>
</evidence>
<comment type="caution">
    <text evidence="3">The sequence shown here is derived from an EMBL/GenBank/DDBJ whole genome shotgun (WGS) entry which is preliminary data.</text>
</comment>
<protein>
    <submittedName>
        <fullName evidence="3">Membrane protein, putative</fullName>
    </submittedName>
</protein>
<reference evidence="3 4" key="1">
    <citation type="submission" date="2021-06" db="EMBL/GenBank/DDBJ databases">
        <title>Genome sequence of Babesia caballi.</title>
        <authorList>
            <person name="Yamagishi J."/>
            <person name="Kidaka T."/>
            <person name="Ochi A."/>
        </authorList>
    </citation>
    <scope>NUCLEOTIDE SEQUENCE [LARGE SCALE GENOMIC DNA]</scope>
    <source>
        <strain evidence="3">USDA-D6B2</strain>
    </source>
</reference>
<dbReference type="AlphaFoldDB" id="A0AAV4LXS7"/>
<keyword evidence="4" id="KW-1185">Reference proteome</keyword>
<dbReference type="RefSeq" id="XP_067716953.1">
    <property type="nucleotide sequence ID" value="XM_067860852.1"/>
</dbReference>
<sequence>MRITVIFASLLASLGLLPATGILLDLSSESIPEGIDVFHGTFSDGGFYTLFTGTKNNITKIMYHSVTFCSKDYGERLLWSYVETFRRGSRLMVNFVRLHDINGAKKYASAVVYNISERVRTRARRDYLKSFLYGPVSLVVVLQPGVEQHPIIAMQRAERNDCSSSIYTALCKFIFKRKDNKMHRCRIKYNIGRTLLTEIKRKNIGYTAVFILQCKHILVNETENMLKIHFAQGISIRIDTSSISGGESQTRIPIQRSETSAYADETKRVARSVVESAPCYPRGDDQGASGSSSQQQPGRYIYLLVPRNVTEPADIEKYVTHDANWNTVTYDVESILRMMVTGKEHYDEPVVHNVYLTARLAYVREDSSIVFCTPKSSATAEPPSSVMDTDLAYPSTSYVGTAEMEPSNVEMSRTSEPAVVEPSYARVEREASISDSSRSVSLVVDTDVDDSEASDYLDICGLDSSTPESDHQAASRSLVTASASASTTATGSHGDGVSVIAGQAIGERSAPISAPTDANPDGSQAPPELMRRAEALPLPQLLYRLGPYFNSNLELLVAADYNVLPPPDNRTVAIRRTFKKGVWYTHFAVPPQLVSDYRIAGVADSRIESQPLFQEPAGALQTTVESFVFSHIQWHYVVVQCHVRGEPAPTVLRRVYAQQVQESHVTYNTLSDMEADVIMRYMNAFRP</sequence>
<evidence type="ECO:0000313" key="4">
    <source>
        <dbReference type="Proteomes" id="UP001497744"/>
    </source>
</evidence>
<evidence type="ECO:0000256" key="2">
    <source>
        <dbReference type="SAM" id="SignalP"/>
    </source>
</evidence>
<feature type="chain" id="PRO_5043708217" evidence="2">
    <location>
        <begin position="22"/>
        <end position="687"/>
    </location>
</feature>
<name>A0AAV4LXS7_BABCB</name>
<feature type="signal peptide" evidence="2">
    <location>
        <begin position="1"/>
        <end position="21"/>
    </location>
</feature>
<proteinExistence type="predicted"/>
<organism evidence="3 4">
    <name type="scientific">Babesia caballi</name>
    <dbReference type="NCBI Taxonomy" id="5871"/>
    <lineage>
        <taxon>Eukaryota</taxon>
        <taxon>Sar</taxon>
        <taxon>Alveolata</taxon>
        <taxon>Apicomplexa</taxon>
        <taxon>Aconoidasida</taxon>
        <taxon>Piroplasmida</taxon>
        <taxon>Babesiidae</taxon>
        <taxon>Babesia</taxon>
    </lineage>
</organism>
<gene>
    <name evidence="3" type="ORF">BcabD6B2_43190</name>
</gene>
<feature type="region of interest" description="Disordered" evidence="1">
    <location>
        <begin position="404"/>
        <end position="424"/>
    </location>
</feature>